<accession>A0AAE4JJZ4</accession>
<comment type="caution">
    <text evidence="1">The sequence shown here is derived from an EMBL/GenBank/DDBJ whole genome shotgun (WGS) entry which is preliminary data.</text>
</comment>
<name>A0AAE4JJZ4_9EURY</name>
<sequence length="85" mass="9063">MHASAEGLDSPPSSDEGTIVKVEAERTVQGYQDGATKACEACGEPVPVDTEHIGAWVRVSSSTGPIFYRPVFCDAECWATWATSD</sequence>
<protein>
    <submittedName>
        <fullName evidence="1">Uncharacterized protein</fullName>
    </submittedName>
</protein>
<dbReference type="Proteomes" id="UP001253439">
    <property type="component" value="Unassembled WGS sequence"/>
</dbReference>
<organism evidence="1 2">
    <name type="scientific">Haloarcula terrestris</name>
    <dbReference type="NCBI Taxonomy" id="2950533"/>
    <lineage>
        <taxon>Archaea</taxon>
        <taxon>Methanobacteriati</taxon>
        <taxon>Methanobacteriota</taxon>
        <taxon>Stenosarchaea group</taxon>
        <taxon>Halobacteria</taxon>
        <taxon>Halobacteriales</taxon>
        <taxon>Haloarculaceae</taxon>
        <taxon>Haloarcula</taxon>
    </lineage>
</organism>
<gene>
    <name evidence="1" type="ORF">NDI54_14160</name>
</gene>
<keyword evidence="2" id="KW-1185">Reference proteome</keyword>
<dbReference type="AlphaFoldDB" id="A0AAE4JJZ4"/>
<evidence type="ECO:0000313" key="1">
    <source>
        <dbReference type="EMBL" id="MDS0222486.1"/>
    </source>
</evidence>
<dbReference type="EMBL" id="JAMQOM010000005">
    <property type="protein sequence ID" value="MDS0222486.1"/>
    <property type="molecule type" value="Genomic_DNA"/>
</dbReference>
<evidence type="ECO:0000313" key="2">
    <source>
        <dbReference type="Proteomes" id="UP001253439"/>
    </source>
</evidence>
<proteinExistence type="predicted"/>
<dbReference type="RefSeq" id="WP_310897103.1">
    <property type="nucleotide sequence ID" value="NZ_JAMQOM010000005.1"/>
</dbReference>
<reference evidence="1 2" key="1">
    <citation type="submission" date="2022-06" db="EMBL/GenBank/DDBJ databases">
        <title>Haloarcula sp. a new haloarchaeum isolate from saline soil.</title>
        <authorList>
            <person name="Strakova D."/>
            <person name="Galisteo C."/>
            <person name="Sanchez-Porro C."/>
            <person name="Ventosa A."/>
        </authorList>
    </citation>
    <scope>NUCLEOTIDE SEQUENCE [LARGE SCALE GENOMIC DNA]</scope>
    <source>
        <strain evidence="1 2">S1AR25-5A</strain>
    </source>
</reference>